<feature type="transmembrane region" description="Helical" evidence="1">
    <location>
        <begin position="100"/>
        <end position="120"/>
    </location>
</feature>
<dbReference type="PANTHER" id="PTHR36844:SF1">
    <property type="entry name" value="PROTEASE PRSW"/>
    <property type="match status" value="1"/>
</dbReference>
<feature type="transmembrane region" description="Helical" evidence="1">
    <location>
        <begin position="6"/>
        <end position="25"/>
    </location>
</feature>
<dbReference type="AlphaFoldDB" id="A0A1F4XGD0"/>
<dbReference type="STRING" id="1797243.A2943_02660"/>
<keyword evidence="1" id="KW-0812">Transmembrane</keyword>
<feature type="transmembrane region" description="Helical" evidence="1">
    <location>
        <begin position="140"/>
        <end position="160"/>
    </location>
</feature>
<dbReference type="PANTHER" id="PTHR36844">
    <property type="entry name" value="PROTEASE PRSW"/>
    <property type="match status" value="1"/>
</dbReference>
<comment type="caution">
    <text evidence="2">The sequence shown here is derived from an EMBL/GenBank/DDBJ whole genome shotgun (WGS) entry which is preliminary data.</text>
</comment>
<dbReference type="Pfam" id="PF13367">
    <property type="entry name" value="PrsW-protease"/>
    <property type="match status" value="1"/>
</dbReference>
<name>A0A1F4XGD0_9BACT</name>
<feature type="transmembrane region" description="Helical" evidence="1">
    <location>
        <begin position="198"/>
        <end position="217"/>
    </location>
</feature>
<organism evidence="2 3">
    <name type="scientific">Candidatus Adlerbacteria bacterium RIFCSPLOWO2_01_FULL_51_16</name>
    <dbReference type="NCBI Taxonomy" id="1797243"/>
    <lineage>
        <taxon>Bacteria</taxon>
        <taxon>Candidatus Adleribacteriota</taxon>
    </lineage>
</organism>
<feature type="transmembrane region" description="Helical" evidence="1">
    <location>
        <begin position="37"/>
        <end position="55"/>
    </location>
</feature>
<reference evidence="2 3" key="1">
    <citation type="journal article" date="2016" name="Nat. Commun.">
        <title>Thousands of microbial genomes shed light on interconnected biogeochemical processes in an aquifer system.</title>
        <authorList>
            <person name="Anantharaman K."/>
            <person name="Brown C.T."/>
            <person name="Hug L.A."/>
            <person name="Sharon I."/>
            <person name="Castelle C.J."/>
            <person name="Probst A.J."/>
            <person name="Thomas B.C."/>
            <person name="Singh A."/>
            <person name="Wilkins M.J."/>
            <person name="Karaoz U."/>
            <person name="Brodie E.L."/>
            <person name="Williams K.H."/>
            <person name="Hubbard S.S."/>
            <person name="Banfield J.F."/>
        </authorList>
    </citation>
    <scope>NUCLEOTIDE SEQUENCE [LARGE SCALE GENOMIC DNA]</scope>
</reference>
<sequence length="228" mass="25244">MASPLIFVAFLGGLLPALLWLFFWLMEDRCEPEPKRYIFFSFLGGMAAVALVLPLERLAVGYFTGTMLLLVWAALEEILKFGAAYVIALRSRAYDEPLDAIIYLVTVALGFSALENALFLWGPLQQGDVLRTIVTGDLRFIGATLLHTLSSATVGLALALSFYRSAETRRLAVLLGVVLAIVLHTIFNFFILGAGSGVTFWVFLTIWFGILSVLLLTERVKRPARDYC</sequence>
<accession>A0A1F4XGD0</accession>
<protein>
    <recommendedName>
        <fullName evidence="4">Protease PrsW</fullName>
    </recommendedName>
</protein>
<evidence type="ECO:0000313" key="2">
    <source>
        <dbReference type="EMBL" id="OGC80759.1"/>
    </source>
</evidence>
<dbReference type="InterPro" id="IPR026898">
    <property type="entry name" value="PrsW"/>
</dbReference>
<evidence type="ECO:0000256" key="1">
    <source>
        <dbReference type="SAM" id="Phobius"/>
    </source>
</evidence>
<dbReference type="Proteomes" id="UP000176185">
    <property type="component" value="Unassembled WGS sequence"/>
</dbReference>
<feature type="transmembrane region" description="Helical" evidence="1">
    <location>
        <begin position="67"/>
        <end position="88"/>
    </location>
</feature>
<feature type="transmembrane region" description="Helical" evidence="1">
    <location>
        <begin position="172"/>
        <end position="192"/>
    </location>
</feature>
<evidence type="ECO:0008006" key="4">
    <source>
        <dbReference type="Google" id="ProtNLM"/>
    </source>
</evidence>
<proteinExistence type="predicted"/>
<gene>
    <name evidence="2" type="ORF">A2943_02660</name>
</gene>
<dbReference type="EMBL" id="MEWX01000014">
    <property type="protein sequence ID" value="OGC80759.1"/>
    <property type="molecule type" value="Genomic_DNA"/>
</dbReference>
<keyword evidence="1" id="KW-0472">Membrane</keyword>
<evidence type="ECO:0000313" key="3">
    <source>
        <dbReference type="Proteomes" id="UP000176185"/>
    </source>
</evidence>
<dbReference type="GO" id="GO:0008233">
    <property type="term" value="F:peptidase activity"/>
    <property type="evidence" value="ECO:0007669"/>
    <property type="project" value="InterPro"/>
</dbReference>
<keyword evidence="1" id="KW-1133">Transmembrane helix</keyword>